<dbReference type="AlphaFoldDB" id="A0A0V0HKY4"/>
<dbReference type="PROSITE" id="PS51032">
    <property type="entry name" value="AP2_ERF"/>
    <property type="match status" value="1"/>
</dbReference>
<evidence type="ECO:0000256" key="9">
    <source>
        <dbReference type="SAM" id="MobiDB-lite"/>
    </source>
</evidence>
<evidence type="ECO:0000256" key="3">
    <source>
        <dbReference type="ARBA" id="ARBA00022821"/>
    </source>
</evidence>
<dbReference type="GO" id="GO:0006952">
    <property type="term" value="P:defense response"/>
    <property type="evidence" value="ECO:0007669"/>
    <property type="project" value="UniProtKB-KW"/>
</dbReference>
<dbReference type="SMART" id="SM00380">
    <property type="entry name" value="AP2"/>
    <property type="match status" value="1"/>
</dbReference>
<dbReference type="GO" id="GO:0005634">
    <property type="term" value="C:nucleus"/>
    <property type="evidence" value="ECO:0007669"/>
    <property type="project" value="UniProtKB-SubCell"/>
</dbReference>
<keyword evidence="6" id="KW-0010">Activator</keyword>
<dbReference type="Pfam" id="PF00847">
    <property type="entry name" value="AP2"/>
    <property type="match status" value="1"/>
</dbReference>
<evidence type="ECO:0000256" key="4">
    <source>
        <dbReference type="ARBA" id="ARBA00023015"/>
    </source>
</evidence>
<dbReference type="InterPro" id="IPR016177">
    <property type="entry name" value="DNA-bd_dom_sf"/>
</dbReference>
<dbReference type="Gene3D" id="3.30.730.10">
    <property type="entry name" value="AP2/ERF domain"/>
    <property type="match status" value="1"/>
</dbReference>
<dbReference type="PANTHER" id="PTHR31677">
    <property type="entry name" value="AP2 DOMAIN CLASS TRANSCRIPTION FACTOR"/>
    <property type="match status" value="1"/>
</dbReference>
<accession>A0A0V0HKY4</accession>
<evidence type="ECO:0000256" key="2">
    <source>
        <dbReference type="ARBA" id="ARBA00022745"/>
    </source>
</evidence>
<dbReference type="FunFam" id="3.30.730.10:FF:000001">
    <property type="entry name" value="Ethylene-responsive transcription factor 2"/>
    <property type="match status" value="1"/>
</dbReference>
<keyword evidence="2" id="KW-0936">Ethylene signaling pathway</keyword>
<evidence type="ECO:0000259" key="10">
    <source>
        <dbReference type="PROSITE" id="PS51032"/>
    </source>
</evidence>
<organism evidence="11">
    <name type="scientific">Solanum chacoense</name>
    <name type="common">Chaco potato</name>
    <dbReference type="NCBI Taxonomy" id="4108"/>
    <lineage>
        <taxon>Eukaryota</taxon>
        <taxon>Viridiplantae</taxon>
        <taxon>Streptophyta</taxon>
        <taxon>Embryophyta</taxon>
        <taxon>Tracheophyta</taxon>
        <taxon>Spermatophyta</taxon>
        <taxon>Magnoliopsida</taxon>
        <taxon>eudicotyledons</taxon>
        <taxon>Gunneridae</taxon>
        <taxon>Pentapetalae</taxon>
        <taxon>asterids</taxon>
        <taxon>lamiids</taxon>
        <taxon>Solanales</taxon>
        <taxon>Solanaceae</taxon>
        <taxon>Solanoideae</taxon>
        <taxon>Solaneae</taxon>
        <taxon>Solanum</taxon>
    </lineage>
</organism>
<dbReference type="GO" id="GO:0009873">
    <property type="term" value="P:ethylene-activated signaling pathway"/>
    <property type="evidence" value="ECO:0007669"/>
    <property type="project" value="UniProtKB-KW"/>
</dbReference>
<sequence>MAMKEKVTNGVKKKEVHYRGVRKRPWGRYAAEIRDPNKKTRVWLGTFDTAEEAAKAYDAAAREFRGLKAKTNFPFPSEDHSPNDSSGSPDESFSGENGVHAPPELDHTRRLEEGGGGYTEVGLVRNGFPIFRQQPAMVSNRSSPAESSIGETVVQSPFELNLTRRLEEGGNGGRSAEVGLLRNGFPMFRHQPASHAELDLTRSLGDHVRNGFPISHRQPAVAVLPNGQPILLYDGNLVRTGLVNRPQPYRFEPVATAAEFNGGTGRVVDSEPDSSSAVGLGRRELNLDLNLVPPMEV</sequence>
<dbReference type="GO" id="GO:0003700">
    <property type="term" value="F:DNA-binding transcription factor activity"/>
    <property type="evidence" value="ECO:0007669"/>
    <property type="project" value="InterPro"/>
</dbReference>
<evidence type="ECO:0000256" key="1">
    <source>
        <dbReference type="ARBA" id="ARBA00004123"/>
    </source>
</evidence>
<dbReference type="GO" id="GO:0003677">
    <property type="term" value="F:DNA binding"/>
    <property type="evidence" value="ECO:0007669"/>
    <property type="project" value="UniProtKB-KW"/>
</dbReference>
<evidence type="ECO:0000256" key="8">
    <source>
        <dbReference type="ARBA" id="ARBA00023242"/>
    </source>
</evidence>
<dbReference type="EMBL" id="GEDG01018263">
    <property type="protein sequence ID" value="JAP20941.1"/>
    <property type="molecule type" value="Transcribed_RNA"/>
</dbReference>
<dbReference type="PANTHER" id="PTHR31677:SF212">
    <property type="entry name" value="ETHYLENE-RESPONSIVE TRANSCRIPTION FACTOR 8"/>
    <property type="match status" value="1"/>
</dbReference>
<evidence type="ECO:0000256" key="7">
    <source>
        <dbReference type="ARBA" id="ARBA00023163"/>
    </source>
</evidence>
<evidence type="ECO:0000313" key="11">
    <source>
        <dbReference type="EMBL" id="JAP20941.1"/>
    </source>
</evidence>
<feature type="compositionally biased region" description="Polar residues" evidence="9">
    <location>
        <begin position="83"/>
        <end position="95"/>
    </location>
</feature>
<evidence type="ECO:0000256" key="6">
    <source>
        <dbReference type="ARBA" id="ARBA00023159"/>
    </source>
</evidence>
<name>A0A0V0HKY4_SOLCH</name>
<evidence type="ECO:0000256" key="5">
    <source>
        <dbReference type="ARBA" id="ARBA00023125"/>
    </source>
</evidence>
<feature type="compositionally biased region" description="Basic and acidic residues" evidence="9">
    <location>
        <begin position="103"/>
        <end position="113"/>
    </location>
</feature>
<comment type="subcellular location">
    <subcellularLocation>
        <location evidence="1">Nucleus</location>
    </subcellularLocation>
</comment>
<feature type="domain" description="AP2/ERF" evidence="10">
    <location>
        <begin position="17"/>
        <end position="74"/>
    </location>
</feature>
<dbReference type="SUPFAM" id="SSF54171">
    <property type="entry name" value="DNA-binding domain"/>
    <property type="match status" value="1"/>
</dbReference>
<keyword evidence="3" id="KW-0611">Plant defense</keyword>
<dbReference type="InterPro" id="IPR036955">
    <property type="entry name" value="AP2/ERF_dom_sf"/>
</dbReference>
<keyword evidence="5" id="KW-0238">DNA-binding</keyword>
<reference evidence="11" key="1">
    <citation type="submission" date="2015-12" db="EMBL/GenBank/DDBJ databases">
        <title>Gene expression during late stages of embryo sac development: a critical building block for successful pollen-pistil interactions.</title>
        <authorList>
            <person name="Liu Y."/>
            <person name="Joly V."/>
            <person name="Sabar M."/>
            <person name="Matton D.P."/>
        </authorList>
    </citation>
    <scope>NUCLEOTIDE SEQUENCE</scope>
</reference>
<proteinExistence type="predicted"/>
<dbReference type="PRINTS" id="PR00367">
    <property type="entry name" value="ETHRSPELEMNT"/>
</dbReference>
<keyword evidence="4" id="KW-0805">Transcription regulation</keyword>
<dbReference type="InterPro" id="IPR001471">
    <property type="entry name" value="AP2/ERF_dom"/>
</dbReference>
<keyword evidence="7" id="KW-0804">Transcription</keyword>
<feature type="region of interest" description="Disordered" evidence="9">
    <location>
        <begin position="71"/>
        <end position="118"/>
    </location>
</feature>
<keyword evidence="8" id="KW-0539">Nucleus</keyword>
<protein>
    <submittedName>
        <fullName evidence="11">Putative ovule protein</fullName>
    </submittedName>
</protein>
<dbReference type="CDD" id="cd00018">
    <property type="entry name" value="AP2"/>
    <property type="match status" value="1"/>
</dbReference>